<comment type="caution">
    <text evidence="2">The sequence shown here is derived from an EMBL/GenBank/DDBJ whole genome shotgun (WGS) entry which is preliminary data.</text>
</comment>
<feature type="compositionally biased region" description="Polar residues" evidence="1">
    <location>
        <begin position="26"/>
        <end position="45"/>
    </location>
</feature>
<dbReference type="EMBL" id="JADGJD010000942">
    <property type="protein sequence ID" value="KAJ3047547.1"/>
    <property type="molecule type" value="Genomic_DNA"/>
</dbReference>
<dbReference type="AlphaFoldDB" id="A0AAD5S6C2"/>
<feature type="compositionally biased region" description="Low complexity" evidence="1">
    <location>
        <begin position="1"/>
        <end position="25"/>
    </location>
</feature>
<feature type="region of interest" description="Disordered" evidence="1">
    <location>
        <begin position="1"/>
        <end position="62"/>
    </location>
</feature>
<evidence type="ECO:0000313" key="2">
    <source>
        <dbReference type="EMBL" id="KAJ3047547.1"/>
    </source>
</evidence>
<name>A0AAD5S6C2_9FUNG</name>
<accession>A0AAD5S6C2</accession>
<proteinExistence type="predicted"/>
<organism evidence="2 3">
    <name type="scientific">Rhizophlyctis rosea</name>
    <dbReference type="NCBI Taxonomy" id="64517"/>
    <lineage>
        <taxon>Eukaryota</taxon>
        <taxon>Fungi</taxon>
        <taxon>Fungi incertae sedis</taxon>
        <taxon>Chytridiomycota</taxon>
        <taxon>Chytridiomycota incertae sedis</taxon>
        <taxon>Chytridiomycetes</taxon>
        <taxon>Rhizophlyctidales</taxon>
        <taxon>Rhizophlyctidaceae</taxon>
        <taxon>Rhizophlyctis</taxon>
    </lineage>
</organism>
<feature type="region of interest" description="Disordered" evidence="1">
    <location>
        <begin position="143"/>
        <end position="175"/>
    </location>
</feature>
<feature type="compositionally biased region" description="Basic and acidic residues" evidence="1">
    <location>
        <begin position="143"/>
        <end position="164"/>
    </location>
</feature>
<protein>
    <submittedName>
        <fullName evidence="2">Uncharacterized protein</fullName>
    </submittedName>
</protein>
<feature type="region of interest" description="Disordered" evidence="1">
    <location>
        <begin position="76"/>
        <end position="114"/>
    </location>
</feature>
<sequence>MDTHSQSQSQFPLLLSSLPLTPRPQTQTRRPSLTSKPKTASTTSLLPLPAQPARVASDKKNNPDAFVSVVGTASVVATRDSGQTVGNDGGEKQDDKGEKKEKEEETEEDKADGNDFGEIWKVSKLREGHAGFIRIRVKIDEKEIGQEERGRSWDLKAESERKELAGTTSAQNENS</sequence>
<feature type="non-terminal residue" evidence="2">
    <location>
        <position position="175"/>
    </location>
</feature>
<reference evidence="2" key="1">
    <citation type="submission" date="2020-05" db="EMBL/GenBank/DDBJ databases">
        <title>Phylogenomic resolution of chytrid fungi.</title>
        <authorList>
            <person name="Stajich J.E."/>
            <person name="Amses K."/>
            <person name="Simmons R."/>
            <person name="Seto K."/>
            <person name="Myers J."/>
            <person name="Bonds A."/>
            <person name="Quandt C.A."/>
            <person name="Barry K."/>
            <person name="Liu P."/>
            <person name="Grigoriev I."/>
            <person name="Longcore J.E."/>
            <person name="James T.Y."/>
        </authorList>
    </citation>
    <scope>NUCLEOTIDE SEQUENCE</scope>
    <source>
        <strain evidence="2">JEL0318</strain>
    </source>
</reference>
<keyword evidence="3" id="KW-1185">Reference proteome</keyword>
<evidence type="ECO:0000256" key="1">
    <source>
        <dbReference type="SAM" id="MobiDB-lite"/>
    </source>
</evidence>
<evidence type="ECO:0000313" key="3">
    <source>
        <dbReference type="Proteomes" id="UP001212841"/>
    </source>
</evidence>
<gene>
    <name evidence="2" type="ORF">HK097_011442</name>
</gene>
<feature type="compositionally biased region" description="Polar residues" evidence="1">
    <location>
        <begin position="166"/>
        <end position="175"/>
    </location>
</feature>
<dbReference type="Proteomes" id="UP001212841">
    <property type="component" value="Unassembled WGS sequence"/>
</dbReference>
<feature type="compositionally biased region" description="Basic and acidic residues" evidence="1">
    <location>
        <begin position="89"/>
        <end position="103"/>
    </location>
</feature>